<dbReference type="InterPro" id="IPR036884">
    <property type="entry name" value="2Fe-2S-bd_dom_sf"/>
</dbReference>
<proteinExistence type="predicted"/>
<accession>A0A2N0D059</accession>
<comment type="caution">
    <text evidence="7">The sequence shown here is derived from an EMBL/GenBank/DDBJ whole genome shotgun (WGS) entry which is preliminary data.</text>
</comment>
<dbReference type="RefSeq" id="WP_100773053.1">
    <property type="nucleotide sequence ID" value="NZ_PIQN01000028.1"/>
</dbReference>
<evidence type="ECO:0000313" key="7">
    <source>
        <dbReference type="EMBL" id="PKA39495.1"/>
    </source>
</evidence>
<evidence type="ECO:0000256" key="1">
    <source>
        <dbReference type="ARBA" id="ARBA00022714"/>
    </source>
</evidence>
<dbReference type="PANTHER" id="PTHR44379">
    <property type="entry name" value="OXIDOREDUCTASE WITH IRON-SULFUR SUBUNIT"/>
    <property type="match status" value="1"/>
</dbReference>
<dbReference type="PROSITE" id="PS00197">
    <property type="entry name" value="2FE2S_FER_1"/>
    <property type="match status" value="1"/>
</dbReference>
<dbReference type="GO" id="GO:0016491">
    <property type="term" value="F:oxidoreductase activity"/>
    <property type="evidence" value="ECO:0007669"/>
    <property type="project" value="UniProtKB-KW"/>
</dbReference>
<dbReference type="Proteomes" id="UP000232164">
    <property type="component" value="Unassembled WGS sequence"/>
</dbReference>
<dbReference type="AlphaFoldDB" id="A0A2N0D059"/>
<dbReference type="SUPFAM" id="SSF54292">
    <property type="entry name" value="2Fe-2S ferredoxin-like"/>
    <property type="match status" value="1"/>
</dbReference>
<dbReference type="Gene3D" id="1.10.150.120">
    <property type="entry name" value="[2Fe-2S]-binding domain"/>
    <property type="match status" value="1"/>
</dbReference>
<dbReference type="Pfam" id="PF00111">
    <property type="entry name" value="Fer2"/>
    <property type="match status" value="1"/>
</dbReference>
<keyword evidence="3" id="KW-0560">Oxidoreductase</keyword>
<dbReference type="SUPFAM" id="SSF47741">
    <property type="entry name" value="CO dehydrogenase ISP C-domain like"/>
    <property type="match status" value="1"/>
</dbReference>
<evidence type="ECO:0000256" key="5">
    <source>
        <dbReference type="ARBA" id="ARBA00023014"/>
    </source>
</evidence>
<gene>
    <name evidence="7" type="ORF">CWR43_32490</name>
</gene>
<dbReference type="PANTHER" id="PTHR44379:SF6">
    <property type="entry name" value="BLR6046 PROTEIN"/>
    <property type="match status" value="1"/>
</dbReference>
<evidence type="ECO:0000313" key="8">
    <source>
        <dbReference type="Proteomes" id="UP000232164"/>
    </source>
</evidence>
<reference evidence="7 8" key="1">
    <citation type="submission" date="2017-11" db="EMBL/GenBank/DDBJ databases">
        <authorList>
            <person name="Han C.G."/>
        </authorList>
    </citation>
    <scope>NUCLEOTIDE SEQUENCE [LARGE SCALE GENOMIC DNA]</scope>
    <source>
        <strain evidence="7 8">HCNT1</strain>
    </source>
</reference>
<evidence type="ECO:0000259" key="6">
    <source>
        <dbReference type="PROSITE" id="PS51085"/>
    </source>
</evidence>
<dbReference type="Gene3D" id="3.10.20.30">
    <property type="match status" value="1"/>
</dbReference>
<dbReference type="Pfam" id="PF01799">
    <property type="entry name" value="Fer2_2"/>
    <property type="match status" value="1"/>
</dbReference>
<keyword evidence="5" id="KW-0411">Iron-sulfur</keyword>
<dbReference type="CDD" id="cd00207">
    <property type="entry name" value="fer2"/>
    <property type="match status" value="1"/>
</dbReference>
<organism evidence="7 8">
    <name type="scientific">Rhizobium sullae</name>
    <name type="common">Rhizobium hedysari</name>
    <dbReference type="NCBI Taxonomy" id="50338"/>
    <lineage>
        <taxon>Bacteria</taxon>
        <taxon>Pseudomonadati</taxon>
        <taxon>Pseudomonadota</taxon>
        <taxon>Alphaproteobacteria</taxon>
        <taxon>Hyphomicrobiales</taxon>
        <taxon>Rhizobiaceae</taxon>
        <taxon>Rhizobium/Agrobacterium group</taxon>
        <taxon>Rhizobium</taxon>
    </lineage>
</organism>
<name>A0A2N0D059_RHISU</name>
<dbReference type="InterPro" id="IPR002888">
    <property type="entry name" value="2Fe-2S-bd"/>
</dbReference>
<evidence type="ECO:0000256" key="2">
    <source>
        <dbReference type="ARBA" id="ARBA00022723"/>
    </source>
</evidence>
<dbReference type="InterPro" id="IPR006058">
    <property type="entry name" value="2Fe2S_fd_BS"/>
</dbReference>
<dbReference type="EMBL" id="PIQN01000028">
    <property type="protein sequence ID" value="PKA39495.1"/>
    <property type="molecule type" value="Genomic_DNA"/>
</dbReference>
<sequence>MTISINVNGEDHPIEADPDTPLLYVLRDNLELNGAKYGCGLGQCGACTVHVDGKAIVSCLMPVGALGQRQVRTVEGLGTIQKPNVVQKAFQDEQAAQCGYCIAGMIMRAQALLDRVPSPTEEDIRLHMQPNLCRCGTHARILRAVQRASRELSLTMAKGEVQ</sequence>
<evidence type="ECO:0000256" key="3">
    <source>
        <dbReference type="ARBA" id="ARBA00023002"/>
    </source>
</evidence>
<keyword evidence="4" id="KW-0408">Iron</keyword>
<dbReference type="InterPro" id="IPR036010">
    <property type="entry name" value="2Fe-2S_ferredoxin-like_sf"/>
</dbReference>
<keyword evidence="1" id="KW-0001">2Fe-2S</keyword>
<dbReference type="GO" id="GO:0051537">
    <property type="term" value="F:2 iron, 2 sulfur cluster binding"/>
    <property type="evidence" value="ECO:0007669"/>
    <property type="project" value="UniProtKB-KW"/>
</dbReference>
<reference evidence="7 8" key="2">
    <citation type="submission" date="2017-12" db="EMBL/GenBank/DDBJ databases">
        <title>Genome sequence of Rhizobium sullae HCNT1 isolated from Sulla coronaria nodules and featuring peculiar denitrification phenotypes.</title>
        <authorList>
            <person name="De Diego-Diaz B."/>
            <person name="Treu L."/>
            <person name="Campanaro S."/>
            <person name="Da Silva Duarte V."/>
            <person name="Basaglia M."/>
            <person name="Favaro L."/>
            <person name="Casella S."/>
            <person name="Squartini A."/>
        </authorList>
    </citation>
    <scope>NUCLEOTIDE SEQUENCE [LARGE SCALE GENOMIC DNA]</scope>
    <source>
        <strain evidence="7 8">HCNT1</strain>
    </source>
</reference>
<dbReference type="InterPro" id="IPR012675">
    <property type="entry name" value="Beta-grasp_dom_sf"/>
</dbReference>
<feature type="domain" description="2Fe-2S ferredoxin-type" evidence="6">
    <location>
        <begin position="1"/>
        <end position="77"/>
    </location>
</feature>
<keyword evidence="2" id="KW-0479">Metal-binding</keyword>
<protein>
    <submittedName>
        <fullName evidence="7">(2Fe-2S)-binding protein</fullName>
    </submittedName>
</protein>
<dbReference type="InterPro" id="IPR001041">
    <property type="entry name" value="2Fe-2S_ferredoxin-type"/>
</dbReference>
<dbReference type="InterPro" id="IPR051452">
    <property type="entry name" value="Diverse_Oxidoreductases"/>
</dbReference>
<evidence type="ECO:0000256" key="4">
    <source>
        <dbReference type="ARBA" id="ARBA00023004"/>
    </source>
</evidence>
<dbReference type="PROSITE" id="PS51085">
    <property type="entry name" value="2FE2S_FER_2"/>
    <property type="match status" value="1"/>
</dbReference>
<dbReference type="GO" id="GO:0046872">
    <property type="term" value="F:metal ion binding"/>
    <property type="evidence" value="ECO:0007669"/>
    <property type="project" value="UniProtKB-KW"/>
</dbReference>